<dbReference type="OrthoDB" id="9776731at2"/>
<gene>
    <name evidence="7" type="ORF">HMPREF9088_0394</name>
</gene>
<dbReference type="GO" id="GO:0019877">
    <property type="term" value="P:diaminopimelate biosynthetic process"/>
    <property type="evidence" value="ECO:0007669"/>
    <property type="project" value="UniProtKB-KW"/>
</dbReference>
<dbReference type="GO" id="GO:0046872">
    <property type="term" value="F:metal ion binding"/>
    <property type="evidence" value="ECO:0007669"/>
    <property type="project" value="UniProtKB-KW"/>
</dbReference>
<name>E6LDF4_ENTI1</name>
<dbReference type="EC" id="3.4.17.-" evidence="7"/>
<comment type="caution">
    <text evidence="7">The sequence shown here is derived from an EMBL/GenBank/DDBJ whole genome shotgun (WGS) entry which is preliminary data.</text>
</comment>
<feature type="domain" description="Peptidase M20 dimerisation" evidence="6">
    <location>
        <begin position="184"/>
        <end position="280"/>
    </location>
</feature>
<evidence type="ECO:0000256" key="5">
    <source>
        <dbReference type="PIRSR" id="PIRSR005962-1"/>
    </source>
</evidence>
<dbReference type="STRING" id="888064.HMPREF9088_0394"/>
<dbReference type="HOGENOM" id="CLU_023257_0_1_9"/>
<dbReference type="NCBIfam" id="TIGR01891">
    <property type="entry name" value="amidohydrolases"/>
    <property type="match status" value="1"/>
</dbReference>
<dbReference type="Pfam" id="PF01546">
    <property type="entry name" value="Peptidase_M20"/>
    <property type="match status" value="1"/>
</dbReference>
<proteinExistence type="predicted"/>
<keyword evidence="8" id="KW-1185">Reference proteome</keyword>
<dbReference type="GO" id="GO:0009085">
    <property type="term" value="P:lysine biosynthetic process"/>
    <property type="evidence" value="ECO:0007669"/>
    <property type="project" value="UniProtKB-KW"/>
</dbReference>
<feature type="binding site" evidence="5">
    <location>
        <position position="367"/>
    </location>
    <ligand>
        <name>Mn(2+)</name>
        <dbReference type="ChEBI" id="CHEBI:29035"/>
        <label>2</label>
    </ligand>
</feature>
<keyword evidence="1" id="KW-0028">Amino-acid biosynthesis</keyword>
<dbReference type="SUPFAM" id="SSF53187">
    <property type="entry name" value="Zn-dependent exopeptidases"/>
    <property type="match status" value="1"/>
</dbReference>
<dbReference type="eggNOG" id="COG1473">
    <property type="taxonomic scope" value="Bacteria"/>
</dbReference>
<dbReference type="PANTHER" id="PTHR11014">
    <property type="entry name" value="PEPTIDASE M20 FAMILY MEMBER"/>
    <property type="match status" value="1"/>
</dbReference>
<sequence length="402" mass="43392">MTLEKWLADLESGHEEALGNRRYLHQHPELSYKEEKTAQYIIEQLTAYGITDIQPNFGNGYGIVAKIKGGHPGLTIALRADFDALAITEETDVPFISENEGVMHACGHDVHTAGLLSVAKVLQNNRSDLHGNVVLIHQNAEEIQPGGAKFMVEAGALEGVDFVFGIHVSSLLPKGMIAYSEPYGSANSDTFKIDIQGKGGHAAHPSETVDSIVIASQIITNLQTLVSRKVDPIEAGVLTFASVKAGGDAYNIIADTAKIVGTVRTLDAKTREVLKNGVVTLPNVIASIQGGTATTFYRDGYPAIQQSEPELKQVVKIVSNLFGEDKVVQIPTGMGGEDFSYYVQEKPGCFFYVGGNNPDIDAVYPHHHPKFKLDESCLLQSGQSFLAIVAHYLTTNDGKSSK</sequence>
<protein>
    <submittedName>
        <fullName evidence="7">Amidohydrolase</fullName>
        <ecNumber evidence="7">3.4.17.-</ecNumber>
    </submittedName>
</protein>
<dbReference type="GeneID" id="302706665"/>
<dbReference type="GO" id="GO:0050118">
    <property type="term" value="F:N-acetyldiaminopimelate deacetylase activity"/>
    <property type="evidence" value="ECO:0007669"/>
    <property type="project" value="UniProtKB-ARBA"/>
</dbReference>
<keyword evidence="7" id="KW-0121">Carboxypeptidase</keyword>
<dbReference type="Gene3D" id="3.30.70.360">
    <property type="match status" value="1"/>
</dbReference>
<evidence type="ECO:0000313" key="8">
    <source>
        <dbReference type="Proteomes" id="UP000010296"/>
    </source>
</evidence>
<dbReference type="GO" id="GO:0004180">
    <property type="term" value="F:carboxypeptidase activity"/>
    <property type="evidence" value="ECO:0007669"/>
    <property type="project" value="UniProtKB-KW"/>
</dbReference>
<dbReference type="AlphaFoldDB" id="E6LDF4"/>
<comment type="cofactor">
    <cofactor evidence="5">
        <name>Mn(2+)</name>
        <dbReference type="ChEBI" id="CHEBI:29035"/>
    </cofactor>
    <text evidence="5">The Mn(2+) ion enhances activity.</text>
</comment>
<evidence type="ECO:0000256" key="3">
    <source>
        <dbReference type="ARBA" id="ARBA00022915"/>
    </source>
</evidence>
<dbReference type="Pfam" id="PF07687">
    <property type="entry name" value="M20_dimer"/>
    <property type="match status" value="1"/>
</dbReference>
<dbReference type="InterPro" id="IPR002933">
    <property type="entry name" value="Peptidase_M20"/>
</dbReference>
<dbReference type="PANTHER" id="PTHR11014:SF63">
    <property type="entry name" value="METALLOPEPTIDASE, PUTATIVE (AFU_ORTHOLOGUE AFUA_6G09600)-RELATED"/>
    <property type="match status" value="1"/>
</dbReference>
<evidence type="ECO:0000256" key="1">
    <source>
        <dbReference type="ARBA" id="ARBA00022605"/>
    </source>
</evidence>
<keyword evidence="7" id="KW-0645">Protease</keyword>
<dbReference type="PIRSF" id="PIRSF005962">
    <property type="entry name" value="Pept_M20D_amidohydro"/>
    <property type="match status" value="1"/>
</dbReference>
<keyword evidence="2 7" id="KW-0378">Hydrolase</keyword>
<accession>E6LDF4</accession>
<dbReference type="SUPFAM" id="SSF55031">
    <property type="entry name" value="Bacterial exopeptidase dimerisation domain"/>
    <property type="match status" value="1"/>
</dbReference>
<dbReference type="InterPro" id="IPR036264">
    <property type="entry name" value="Bact_exopeptidase_dim_dom"/>
</dbReference>
<dbReference type="FunFam" id="3.30.70.360:FF:000001">
    <property type="entry name" value="N-acetyldiaminopimelate deacetylase"/>
    <property type="match status" value="1"/>
</dbReference>
<evidence type="ECO:0000256" key="2">
    <source>
        <dbReference type="ARBA" id="ARBA00022801"/>
    </source>
</evidence>
<keyword evidence="3" id="KW-0220">Diaminopimelate biosynthesis</keyword>
<dbReference type="Gene3D" id="3.40.630.10">
    <property type="entry name" value="Zn peptidases"/>
    <property type="match status" value="1"/>
</dbReference>
<feature type="binding site" evidence="5">
    <location>
        <position position="167"/>
    </location>
    <ligand>
        <name>Mn(2+)</name>
        <dbReference type="ChEBI" id="CHEBI:29035"/>
        <label>2</label>
    </ligand>
</feature>
<keyword evidence="4" id="KW-0457">Lysine biosynthesis</keyword>
<reference evidence="7 8" key="1">
    <citation type="submission" date="2010-12" db="EMBL/GenBank/DDBJ databases">
        <authorList>
            <person name="Muzny D."/>
            <person name="Qin X."/>
            <person name="Deng J."/>
            <person name="Jiang H."/>
            <person name="Liu Y."/>
            <person name="Qu J."/>
            <person name="Song X.-Z."/>
            <person name="Zhang L."/>
            <person name="Thornton R."/>
            <person name="Coyle M."/>
            <person name="Francisco L."/>
            <person name="Jackson L."/>
            <person name="Javaid M."/>
            <person name="Korchina V."/>
            <person name="Kovar C."/>
            <person name="Mata R."/>
            <person name="Mathew T."/>
            <person name="Ngo R."/>
            <person name="Nguyen L."/>
            <person name="Nguyen N."/>
            <person name="Okwuonu G."/>
            <person name="Ongeri F."/>
            <person name="Pham C."/>
            <person name="Simmons D."/>
            <person name="Wilczek-Boney K."/>
            <person name="Hale W."/>
            <person name="Jakkamsetti A."/>
            <person name="Pham P."/>
            <person name="Ruth R."/>
            <person name="San Lucas F."/>
            <person name="Warren J."/>
            <person name="Zhang J."/>
            <person name="Zhao Z."/>
            <person name="Zhou C."/>
            <person name="Zhu D."/>
            <person name="Lee S."/>
            <person name="Bess C."/>
            <person name="Blankenburg K."/>
            <person name="Forbes L."/>
            <person name="Fu Q."/>
            <person name="Gubbala S."/>
            <person name="Hirani K."/>
            <person name="Jayaseelan J.C."/>
            <person name="Lara F."/>
            <person name="Munidasa M."/>
            <person name="Palculict T."/>
            <person name="Patil S."/>
            <person name="Pu L.-L."/>
            <person name="Saada N."/>
            <person name="Tang L."/>
            <person name="Weissenberger G."/>
            <person name="Zhu Y."/>
            <person name="Hemphill L."/>
            <person name="Shang Y."/>
            <person name="Youmans B."/>
            <person name="Ayvaz T."/>
            <person name="Ross M."/>
            <person name="Santibanez J."/>
            <person name="Aqrawi P."/>
            <person name="Gross S."/>
            <person name="Joshi V."/>
            <person name="Fowler G."/>
            <person name="Nazareth L."/>
            <person name="Reid J."/>
            <person name="Worley K."/>
            <person name="Petrosino J."/>
            <person name="Highlander S."/>
            <person name="Gibbs R."/>
        </authorList>
    </citation>
    <scope>NUCLEOTIDE SEQUENCE [LARGE SCALE GENOMIC DNA]</scope>
    <source>
        <strain evidence="8">DSM 15952 / CCUG 50447 / LMG 22039 / TP 1.5</strain>
    </source>
</reference>
<organism evidence="7 8">
    <name type="scientific">Enterococcus italicus (strain DSM 15952 / CCUG 50447 / LMG 22039 / TP 1.5)</name>
    <dbReference type="NCBI Taxonomy" id="888064"/>
    <lineage>
        <taxon>Bacteria</taxon>
        <taxon>Bacillati</taxon>
        <taxon>Bacillota</taxon>
        <taxon>Bacilli</taxon>
        <taxon>Lactobacillales</taxon>
        <taxon>Enterococcaceae</taxon>
        <taxon>Enterococcus</taxon>
    </lineage>
</organism>
<keyword evidence="5" id="KW-0464">Manganese</keyword>
<dbReference type="InterPro" id="IPR011650">
    <property type="entry name" value="Peptidase_M20_dimer"/>
</dbReference>
<evidence type="ECO:0000259" key="6">
    <source>
        <dbReference type="Pfam" id="PF07687"/>
    </source>
</evidence>
<evidence type="ECO:0000313" key="7">
    <source>
        <dbReference type="EMBL" id="EFU74828.1"/>
    </source>
</evidence>
<feature type="binding site" evidence="5">
    <location>
        <position position="108"/>
    </location>
    <ligand>
        <name>Mn(2+)</name>
        <dbReference type="ChEBI" id="CHEBI:29035"/>
        <label>2</label>
    </ligand>
</feature>
<dbReference type="Proteomes" id="UP000010296">
    <property type="component" value="Unassembled WGS sequence"/>
</dbReference>
<feature type="binding site" evidence="5">
    <location>
        <position position="106"/>
    </location>
    <ligand>
        <name>Mn(2+)</name>
        <dbReference type="ChEBI" id="CHEBI:29035"/>
        <label>2</label>
    </ligand>
</feature>
<keyword evidence="5" id="KW-0479">Metal-binding</keyword>
<dbReference type="InterPro" id="IPR017439">
    <property type="entry name" value="Amidohydrolase"/>
</dbReference>
<feature type="binding site" evidence="5">
    <location>
        <position position="142"/>
    </location>
    <ligand>
        <name>Mn(2+)</name>
        <dbReference type="ChEBI" id="CHEBI:29035"/>
        <label>2</label>
    </ligand>
</feature>
<evidence type="ECO:0000256" key="4">
    <source>
        <dbReference type="ARBA" id="ARBA00023154"/>
    </source>
</evidence>
<dbReference type="RefSeq" id="WP_007207415.1">
    <property type="nucleotide sequence ID" value="NZ_GL622241.1"/>
</dbReference>
<dbReference type="EMBL" id="AEPV01000012">
    <property type="protein sequence ID" value="EFU74828.1"/>
    <property type="molecule type" value="Genomic_DNA"/>
</dbReference>